<dbReference type="PROSITE" id="PS00107">
    <property type="entry name" value="PROTEIN_KINASE_ATP"/>
    <property type="match status" value="1"/>
</dbReference>
<evidence type="ECO:0000256" key="7">
    <source>
        <dbReference type="ARBA" id="ARBA00022840"/>
    </source>
</evidence>
<evidence type="ECO:0000313" key="15">
    <source>
        <dbReference type="Proteomes" id="UP000807306"/>
    </source>
</evidence>
<feature type="compositionally biased region" description="Polar residues" evidence="12">
    <location>
        <begin position="92"/>
        <end position="104"/>
    </location>
</feature>
<evidence type="ECO:0000256" key="2">
    <source>
        <dbReference type="ARBA" id="ARBA00013203"/>
    </source>
</evidence>
<feature type="non-terminal residue" evidence="14">
    <location>
        <position position="1"/>
    </location>
</feature>
<dbReference type="InterPro" id="IPR042521">
    <property type="entry name" value="DYRK"/>
</dbReference>
<evidence type="ECO:0000256" key="6">
    <source>
        <dbReference type="ARBA" id="ARBA00022777"/>
    </source>
</evidence>
<feature type="compositionally biased region" description="Low complexity" evidence="12">
    <location>
        <begin position="128"/>
        <end position="138"/>
    </location>
</feature>
<dbReference type="EC" id="2.7.12.1" evidence="2"/>
<evidence type="ECO:0000256" key="10">
    <source>
        <dbReference type="ARBA" id="ARBA00051680"/>
    </source>
</evidence>
<reference evidence="14" key="1">
    <citation type="submission" date="2020-11" db="EMBL/GenBank/DDBJ databases">
        <authorList>
            <consortium name="DOE Joint Genome Institute"/>
            <person name="Ahrendt S."/>
            <person name="Riley R."/>
            <person name="Andreopoulos W."/>
            <person name="Labutti K."/>
            <person name="Pangilinan J."/>
            <person name="Ruiz-Duenas F.J."/>
            <person name="Barrasa J.M."/>
            <person name="Sanchez-Garcia M."/>
            <person name="Camarero S."/>
            <person name="Miyauchi S."/>
            <person name="Serrano A."/>
            <person name="Linde D."/>
            <person name="Babiker R."/>
            <person name="Drula E."/>
            <person name="Ayuso-Fernandez I."/>
            <person name="Pacheco R."/>
            <person name="Padilla G."/>
            <person name="Ferreira P."/>
            <person name="Barriuso J."/>
            <person name="Kellner H."/>
            <person name="Castanera R."/>
            <person name="Alfaro M."/>
            <person name="Ramirez L."/>
            <person name="Pisabarro A.G."/>
            <person name="Kuo A."/>
            <person name="Tritt A."/>
            <person name="Lipzen A."/>
            <person name="He G."/>
            <person name="Yan M."/>
            <person name="Ng V."/>
            <person name="Cullen D."/>
            <person name="Martin F."/>
            <person name="Rosso M.-N."/>
            <person name="Henrissat B."/>
            <person name="Hibbett D."/>
            <person name="Martinez A.T."/>
            <person name="Grigoriev I.V."/>
        </authorList>
    </citation>
    <scope>NUCLEOTIDE SEQUENCE</scope>
    <source>
        <strain evidence="14">CBS 506.95</strain>
    </source>
</reference>
<feature type="binding site" evidence="11">
    <location>
        <position position="469"/>
    </location>
    <ligand>
        <name>ATP</name>
        <dbReference type="ChEBI" id="CHEBI:30616"/>
    </ligand>
</feature>
<feature type="region of interest" description="Disordered" evidence="12">
    <location>
        <begin position="241"/>
        <end position="279"/>
    </location>
</feature>
<feature type="compositionally biased region" description="Polar residues" evidence="12">
    <location>
        <begin position="211"/>
        <end position="225"/>
    </location>
</feature>
<proteinExistence type="inferred from homology"/>
<evidence type="ECO:0000256" key="4">
    <source>
        <dbReference type="ARBA" id="ARBA00022679"/>
    </source>
</evidence>
<organism evidence="14 15">
    <name type="scientific">Crepidotus variabilis</name>
    <dbReference type="NCBI Taxonomy" id="179855"/>
    <lineage>
        <taxon>Eukaryota</taxon>
        <taxon>Fungi</taxon>
        <taxon>Dikarya</taxon>
        <taxon>Basidiomycota</taxon>
        <taxon>Agaricomycotina</taxon>
        <taxon>Agaricomycetes</taxon>
        <taxon>Agaricomycetidae</taxon>
        <taxon>Agaricales</taxon>
        <taxon>Agaricineae</taxon>
        <taxon>Crepidotaceae</taxon>
        <taxon>Crepidotus</taxon>
    </lineage>
</organism>
<keyword evidence="6 14" id="KW-0418">Kinase</keyword>
<dbReference type="Pfam" id="PF00069">
    <property type="entry name" value="Pkinase"/>
    <property type="match status" value="1"/>
</dbReference>
<dbReference type="InterPro" id="IPR011009">
    <property type="entry name" value="Kinase-like_dom_sf"/>
</dbReference>
<dbReference type="AlphaFoldDB" id="A0A9P6EP26"/>
<comment type="catalytic activity">
    <reaction evidence="8">
        <text>L-seryl-[protein] + ATP = O-phospho-L-seryl-[protein] + ADP + H(+)</text>
        <dbReference type="Rhea" id="RHEA:17989"/>
        <dbReference type="Rhea" id="RHEA-COMP:9863"/>
        <dbReference type="Rhea" id="RHEA-COMP:11604"/>
        <dbReference type="ChEBI" id="CHEBI:15378"/>
        <dbReference type="ChEBI" id="CHEBI:29999"/>
        <dbReference type="ChEBI" id="CHEBI:30616"/>
        <dbReference type="ChEBI" id="CHEBI:83421"/>
        <dbReference type="ChEBI" id="CHEBI:456216"/>
        <dbReference type="EC" id="2.7.12.1"/>
    </reaction>
</comment>
<feature type="compositionally biased region" description="Low complexity" evidence="12">
    <location>
        <begin position="740"/>
        <end position="754"/>
    </location>
</feature>
<dbReference type="EMBL" id="MU157832">
    <property type="protein sequence ID" value="KAF9532393.1"/>
    <property type="molecule type" value="Genomic_DNA"/>
</dbReference>
<evidence type="ECO:0000256" key="12">
    <source>
        <dbReference type="SAM" id="MobiDB-lite"/>
    </source>
</evidence>
<dbReference type="Gene3D" id="3.30.10.30">
    <property type="entry name" value="DYRK"/>
    <property type="match status" value="1"/>
</dbReference>
<evidence type="ECO:0000256" key="1">
    <source>
        <dbReference type="ARBA" id="ARBA00008867"/>
    </source>
</evidence>
<evidence type="ECO:0000256" key="11">
    <source>
        <dbReference type="PROSITE-ProRule" id="PRU10141"/>
    </source>
</evidence>
<comment type="catalytic activity">
    <reaction evidence="10">
        <text>L-tyrosyl-[protein] + ATP = O-phospho-L-tyrosyl-[protein] + ADP + H(+)</text>
        <dbReference type="Rhea" id="RHEA:10596"/>
        <dbReference type="Rhea" id="RHEA-COMP:10136"/>
        <dbReference type="Rhea" id="RHEA-COMP:20101"/>
        <dbReference type="ChEBI" id="CHEBI:15378"/>
        <dbReference type="ChEBI" id="CHEBI:30616"/>
        <dbReference type="ChEBI" id="CHEBI:46858"/>
        <dbReference type="ChEBI" id="CHEBI:61978"/>
        <dbReference type="ChEBI" id="CHEBI:456216"/>
        <dbReference type="EC" id="2.7.12.1"/>
    </reaction>
</comment>
<dbReference type="SUPFAM" id="SSF56112">
    <property type="entry name" value="Protein kinase-like (PK-like)"/>
    <property type="match status" value="1"/>
</dbReference>
<comment type="similarity">
    <text evidence="1">Belongs to the protein kinase superfamily. CMGC Ser/Thr protein kinase family. MNB/DYRK subfamily.</text>
</comment>
<evidence type="ECO:0000256" key="3">
    <source>
        <dbReference type="ARBA" id="ARBA00022527"/>
    </source>
</evidence>
<evidence type="ECO:0000256" key="8">
    <source>
        <dbReference type="ARBA" id="ARBA00049003"/>
    </source>
</evidence>
<comment type="catalytic activity">
    <reaction evidence="9">
        <text>L-threonyl-[protein] + ATP = O-phospho-L-threonyl-[protein] + ADP + H(+)</text>
        <dbReference type="Rhea" id="RHEA:46608"/>
        <dbReference type="Rhea" id="RHEA-COMP:11060"/>
        <dbReference type="Rhea" id="RHEA-COMP:11605"/>
        <dbReference type="ChEBI" id="CHEBI:15378"/>
        <dbReference type="ChEBI" id="CHEBI:30013"/>
        <dbReference type="ChEBI" id="CHEBI:30616"/>
        <dbReference type="ChEBI" id="CHEBI:61977"/>
        <dbReference type="ChEBI" id="CHEBI:456216"/>
        <dbReference type="EC" id="2.7.12.1"/>
    </reaction>
</comment>
<dbReference type="InterPro" id="IPR000719">
    <property type="entry name" value="Prot_kinase_dom"/>
</dbReference>
<feature type="compositionally biased region" description="Polar residues" evidence="12">
    <location>
        <begin position="241"/>
        <end position="261"/>
    </location>
</feature>
<name>A0A9P6EP26_9AGAR</name>
<accession>A0A9P6EP26</accession>
<gene>
    <name evidence="14" type="ORF">CPB83DRAFT_759746</name>
</gene>
<dbReference type="PROSITE" id="PS50011">
    <property type="entry name" value="PROTEIN_KINASE_DOM"/>
    <property type="match status" value="1"/>
</dbReference>
<dbReference type="OrthoDB" id="9332038at2759"/>
<feature type="compositionally biased region" description="Low complexity" evidence="12">
    <location>
        <begin position="311"/>
        <end position="321"/>
    </location>
</feature>
<dbReference type="InterPro" id="IPR050494">
    <property type="entry name" value="Ser_Thr_dual-spec_kinase"/>
</dbReference>
<dbReference type="Gene3D" id="1.10.510.10">
    <property type="entry name" value="Transferase(Phosphotransferase) domain 1"/>
    <property type="match status" value="1"/>
</dbReference>
<dbReference type="Gene3D" id="3.30.200.20">
    <property type="entry name" value="Phosphorylase Kinase, domain 1"/>
    <property type="match status" value="1"/>
</dbReference>
<dbReference type="GO" id="GO:0005737">
    <property type="term" value="C:cytoplasm"/>
    <property type="evidence" value="ECO:0007669"/>
    <property type="project" value="TreeGrafter"/>
</dbReference>
<evidence type="ECO:0000256" key="9">
    <source>
        <dbReference type="ARBA" id="ARBA00049308"/>
    </source>
</evidence>
<feature type="region of interest" description="Disordered" evidence="12">
    <location>
        <begin position="782"/>
        <end position="810"/>
    </location>
</feature>
<dbReference type="GO" id="GO:0005856">
    <property type="term" value="C:cytoskeleton"/>
    <property type="evidence" value="ECO:0007669"/>
    <property type="project" value="TreeGrafter"/>
</dbReference>
<dbReference type="PANTHER" id="PTHR24058:SF22">
    <property type="entry name" value="DUAL SPECIFICITY TYROSINE-PHOSPHORYLATION-REGULATED KINASE 4"/>
    <property type="match status" value="1"/>
</dbReference>
<dbReference type="GO" id="GO:0005524">
    <property type="term" value="F:ATP binding"/>
    <property type="evidence" value="ECO:0007669"/>
    <property type="project" value="UniProtKB-UniRule"/>
</dbReference>
<feature type="compositionally biased region" description="Low complexity" evidence="12">
    <location>
        <begin position="798"/>
        <end position="810"/>
    </location>
</feature>
<dbReference type="Proteomes" id="UP000807306">
    <property type="component" value="Unassembled WGS sequence"/>
</dbReference>
<feature type="region of interest" description="Disordered" evidence="12">
    <location>
        <begin position="1"/>
        <end position="229"/>
    </location>
</feature>
<keyword evidence="7 11" id="KW-0067">ATP-binding</keyword>
<protein>
    <recommendedName>
        <fullName evidence="2">dual-specificity kinase</fullName>
        <ecNumber evidence="2">2.7.12.1</ecNumber>
    </recommendedName>
</protein>
<dbReference type="GO" id="GO:0004674">
    <property type="term" value="F:protein serine/threonine kinase activity"/>
    <property type="evidence" value="ECO:0007669"/>
    <property type="project" value="UniProtKB-KW"/>
</dbReference>
<feature type="compositionally biased region" description="Polar residues" evidence="12">
    <location>
        <begin position="143"/>
        <end position="174"/>
    </location>
</feature>
<feature type="region of interest" description="Disordered" evidence="12">
    <location>
        <begin position="297"/>
        <end position="325"/>
    </location>
</feature>
<evidence type="ECO:0000256" key="5">
    <source>
        <dbReference type="ARBA" id="ARBA00022741"/>
    </source>
</evidence>
<feature type="compositionally biased region" description="Low complexity" evidence="12">
    <location>
        <begin position="190"/>
        <end position="210"/>
    </location>
</feature>
<keyword evidence="3" id="KW-0723">Serine/threonine-protein kinase</keyword>
<keyword evidence="5 11" id="KW-0547">Nucleotide-binding</keyword>
<feature type="compositionally biased region" description="Polar residues" evidence="12">
    <location>
        <begin position="70"/>
        <end position="80"/>
    </location>
</feature>
<dbReference type="PANTHER" id="PTHR24058">
    <property type="entry name" value="DUAL SPECIFICITY PROTEIN KINASE"/>
    <property type="match status" value="1"/>
</dbReference>
<dbReference type="GO" id="GO:0004712">
    <property type="term" value="F:protein serine/threonine/tyrosine kinase activity"/>
    <property type="evidence" value="ECO:0007669"/>
    <property type="project" value="UniProtKB-EC"/>
</dbReference>
<dbReference type="FunFam" id="3.30.200.20:FF:000087">
    <property type="entry name" value="Dual specificity tyrosine-phosphorylation-regulated kinase 1A"/>
    <property type="match status" value="1"/>
</dbReference>
<feature type="region of interest" description="Disordered" evidence="12">
    <location>
        <begin position="359"/>
        <end position="381"/>
    </location>
</feature>
<dbReference type="CDD" id="cd14210">
    <property type="entry name" value="PKc_DYRK"/>
    <property type="match status" value="1"/>
</dbReference>
<keyword evidence="4" id="KW-0808">Transferase</keyword>
<dbReference type="InterPro" id="IPR017441">
    <property type="entry name" value="Protein_kinase_ATP_BS"/>
</dbReference>
<feature type="compositionally biased region" description="Low complexity" evidence="12">
    <location>
        <begin position="39"/>
        <end position="69"/>
    </location>
</feature>
<comment type="caution">
    <text evidence="14">The sequence shown here is derived from an EMBL/GenBank/DDBJ whole genome shotgun (WGS) entry which is preliminary data.</text>
</comment>
<keyword evidence="15" id="KW-1185">Reference proteome</keyword>
<feature type="domain" description="Protein kinase" evidence="13">
    <location>
        <begin position="440"/>
        <end position="728"/>
    </location>
</feature>
<sequence>KTLSSTEPRKQKSPVTNLPPMQISALEPATAQRVAKLKTSTNSTPTSSVSNRASVSSSSSRLTSQTVSSMQKQSDSSLRSRNLLPTIAGSPSVATTGTSSSQTLKDGRDLPLTNSLSKETPTKIPRISSRTSGASAAAPSPPLKNSGSALATRRTSGLAASSTNASPTSFSTSEFGVIDDDGATPRVRQPSTRGSPSTAATTAATSRVPRQSTSGIASSTTNSVRKGNRESVSFIGLRKASTNSVSSLSTPASGSGPSATTAEPAPTSHRLSMLSPSKGFKLLAPKPSVRTAALNRDAPPVAASPSGSRQSTSTPSPAPSSMDEEELLGDEEMLHYIRRQHAKKLASGATQEELDEMLKFPEPQPPGTPSSPASLLKSSQAHHLSEYEKKEILDYPSVYCLGANSRKKLATLDNPTNNHGYDDERGDYLVINHDHLAYRYEVMDTLGKGSFGQVLNCRDHCTGESVAIKIIRNKKRFHHQALVEIKILDNLRKWDADEKHHVIKMTEHFYFRNHLCIAMELLSINLYELIKANGFVGFTTALIRRFTSQMLMSLSLMRHHRINVLLRHPAKSGIKVIDFGSSCFEHEKIYTYIQSRFYRSPEVILGMNYHMAIDMWSLGCILAELYTGFPIFPGENEQEQLSCIMEVLGIPDKDFVNRSSRRKLFFDSNGVPRTVINSKGRRRRPGTKTLQQVLRCNDEEFVDFVAKCLVWDPERRMKPQAALRHPFVTGGRKPKLPTAIAATRSTPSSSSLSSRNKHLTETPKKSLIGAPTPLTARTARATNGVPTTPITGHQPLVSASATTSRSYRSSQSQILSTLNTSRTLSGYAVR</sequence>
<feature type="region of interest" description="Disordered" evidence="12">
    <location>
        <begin position="740"/>
        <end position="770"/>
    </location>
</feature>
<evidence type="ECO:0000313" key="14">
    <source>
        <dbReference type="EMBL" id="KAF9532393.1"/>
    </source>
</evidence>
<evidence type="ECO:0000259" key="13">
    <source>
        <dbReference type="PROSITE" id="PS50011"/>
    </source>
</evidence>